<feature type="compositionally biased region" description="Basic and acidic residues" evidence="1">
    <location>
        <begin position="114"/>
        <end position="138"/>
    </location>
</feature>
<feature type="compositionally biased region" description="Gly residues" evidence="1">
    <location>
        <begin position="147"/>
        <end position="161"/>
    </location>
</feature>
<dbReference type="InParanoid" id="H0ESJ2"/>
<dbReference type="EMBL" id="AGUE01000147">
    <property type="protein sequence ID" value="EHK98512.1"/>
    <property type="molecule type" value="Genomic_DNA"/>
</dbReference>
<proteinExistence type="predicted"/>
<accession>H0ESJ2</accession>
<protein>
    <submittedName>
        <fullName evidence="2">Uncharacterized protein</fullName>
    </submittedName>
</protein>
<comment type="caution">
    <text evidence="2">The sequence shown here is derived from an EMBL/GenBank/DDBJ whole genome shotgun (WGS) entry which is preliminary data.</text>
</comment>
<dbReference type="OrthoDB" id="3359339at2759"/>
<dbReference type="Proteomes" id="UP000005446">
    <property type="component" value="Unassembled WGS sequence"/>
</dbReference>
<dbReference type="AlphaFoldDB" id="H0ESJ2"/>
<reference evidence="2 3" key="1">
    <citation type="journal article" date="2012" name="Eukaryot. Cell">
        <title>Genome sequence of the fungus Glarea lozoyensis: the first genome sequence of a species from the Helotiaceae family.</title>
        <authorList>
            <person name="Youssar L."/>
            <person name="Gruening B.A."/>
            <person name="Erxleben A."/>
            <person name="Guenther S."/>
            <person name="Huettel W."/>
        </authorList>
    </citation>
    <scope>NUCLEOTIDE SEQUENCE [LARGE SCALE GENOMIC DNA]</scope>
    <source>
        <strain evidence="3">ATCC 74030 / MF5533</strain>
    </source>
</reference>
<dbReference type="HOGENOM" id="CLU_154736_0_0_1"/>
<evidence type="ECO:0000256" key="1">
    <source>
        <dbReference type="SAM" id="MobiDB-lite"/>
    </source>
</evidence>
<feature type="region of interest" description="Disordered" evidence="1">
    <location>
        <begin position="66"/>
        <end position="161"/>
    </location>
</feature>
<organism evidence="2 3">
    <name type="scientific">Glarea lozoyensis (strain ATCC 74030 / MF5533)</name>
    <dbReference type="NCBI Taxonomy" id="1104152"/>
    <lineage>
        <taxon>Eukaryota</taxon>
        <taxon>Fungi</taxon>
        <taxon>Dikarya</taxon>
        <taxon>Ascomycota</taxon>
        <taxon>Pezizomycotina</taxon>
        <taxon>Leotiomycetes</taxon>
        <taxon>Helotiales</taxon>
        <taxon>Helotiaceae</taxon>
        <taxon>Glarea</taxon>
    </lineage>
</organism>
<gene>
    <name evidence="2" type="ORF">M7I_5681</name>
</gene>
<evidence type="ECO:0000313" key="3">
    <source>
        <dbReference type="Proteomes" id="UP000005446"/>
    </source>
</evidence>
<name>H0ESJ2_GLAL7</name>
<feature type="region of interest" description="Disordered" evidence="1">
    <location>
        <begin position="1"/>
        <end position="47"/>
    </location>
</feature>
<keyword evidence="3" id="KW-1185">Reference proteome</keyword>
<sequence length="161" mass="16445">MSSTNDPLAAAKQAEKDLNSPAMKTGAANKGSDSAPTRRGSLPTPIIGDRELSRYMLLTSRTLTVNESGVDESVTKKFPGSTVTVGSAASGAGDNREIPESEGGDILKTGKPTKAKDFEGTGGPEDKAREDAYNKGGDDDVTSTVRQGGGGDGSVRVAGGR</sequence>
<evidence type="ECO:0000313" key="2">
    <source>
        <dbReference type="EMBL" id="EHK98512.1"/>
    </source>
</evidence>